<feature type="transmembrane region" description="Helical" evidence="1">
    <location>
        <begin position="45"/>
        <end position="65"/>
    </location>
</feature>
<dbReference type="Proteomes" id="UP001063368">
    <property type="component" value="Chromosome"/>
</dbReference>
<keyword evidence="1" id="KW-0472">Membrane</keyword>
<protein>
    <recommendedName>
        <fullName evidence="4">Gram-positive cocci surface proteins LPxTG domain-containing protein</fullName>
    </recommendedName>
</protein>
<name>A0ABY6FS89_9MICC</name>
<dbReference type="GeneID" id="95606769"/>
<reference evidence="2" key="1">
    <citation type="submission" date="2022-09" db="EMBL/GenBank/DDBJ databases">
        <authorList>
            <person name="Li D."/>
            <person name="Cheng J."/>
            <person name="Li Y."/>
        </authorList>
    </citation>
    <scope>NUCLEOTIDE SEQUENCE</scope>
    <source>
        <strain evidence="2">DL</strain>
    </source>
</reference>
<keyword evidence="3" id="KW-1185">Reference proteome</keyword>
<accession>A0ABY6FS89</accession>
<gene>
    <name evidence="2" type="ORF">N9A08_15950</name>
</gene>
<dbReference type="RefSeq" id="WP_091600927.1">
    <property type="nucleotide sequence ID" value="NZ_BAAAKG010000001.1"/>
</dbReference>
<evidence type="ECO:0000313" key="2">
    <source>
        <dbReference type="EMBL" id="UYB36078.1"/>
    </source>
</evidence>
<dbReference type="EMBL" id="CP106856">
    <property type="protein sequence ID" value="UYB36078.1"/>
    <property type="molecule type" value="Genomic_DNA"/>
</dbReference>
<sequence>MSVQELDGVGSAPASATFAVTALQAAAVTRTPGGLAATGADGGSLTALLSAAGVLLAGGAAGIGLSRRRTRGAAVAAR</sequence>
<evidence type="ECO:0000256" key="1">
    <source>
        <dbReference type="SAM" id="Phobius"/>
    </source>
</evidence>
<proteinExistence type="predicted"/>
<evidence type="ECO:0008006" key="4">
    <source>
        <dbReference type="Google" id="ProtNLM"/>
    </source>
</evidence>
<keyword evidence="1" id="KW-0812">Transmembrane</keyword>
<evidence type="ECO:0000313" key="3">
    <source>
        <dbReference type="Proteomes" id="UP001063368"/>
    </source>
</evidence>
<organism evidence="2 3">
    <name type="scientific">Arthrobacter koreensis</name>
    <dbReference type="NCBI Taxonomy" id="199136"/>
    <lineage>
        <taxon>Bacteria</taxon>
        <taxon>Bacillati</taxon>
        <taxon>Actinomycetota</taxon>
        <taxon>Actinomycetes</taxon>
        <taxon>Micrococcales</taxon>
        <taxon>Micrococcaceae</taxon>
        <taxon>Arthrobacter</taxon>
    </lineage>
</organism>
<keyword evidence="1" id="KW-1133">Transmembrane helix</keyword>